<keyword evidence="2" id="KW-1185">Reference proteome</keyword>
<protein>
    <submittedName>
        <fullName evidence="1">Uncharacterized protein</fullName>
    </submittedName>
</protein>
<organism evidence="1 2">
    <name type="scientific">Candidatus Brocadia fulgida</name>
    <dbReference type="NCBI Taxonomy" id="380242"/>
    <lineage>
        <taxon>Bacteria</taxon>
        <taxon>Pseudomonadati</taxon>
        <taxon>Planctomycetota</taxon>
        <taxon>Candidatus Brocadiia</taxon>
        <taxon>Candidatus Brocadiales</taxon>
        <taxon>Candidatus Brocadiaceae</taxon>
        <taxon>Candidatus Brocadia</taxon>
    </lineage>
</organism>
<dbReference type="Proteomes" id="UP000034954">
    <property type="component" value="Unassembled WGS sequence"/>
</dbReference>
<evidence type="ECO:0000313" key="1">
    <source>
        <dbReference type="EMBL" id="KKO18490.1"/>
    </source>
</evidence>
<reference evidence="1 2" key="1">
    <citation type="journal article" date="2013" name="BMC Microbiol.">
        <title>Identification of the type II cytochrome c maturation pathway in anammox bacteria by comparative genomics.</title>
        <authorList>
            <person name="Ferousi C."/>
            <person name="Speth D.R."/>
            <person name="Reimann J."/>
            <person name="Op den Camp H.J."/>
            <person name="Allen J.W."/>
            <person name="Keltjens J.T."/>
            <person name="Jetten M.S."/>
        </authorList>
    </citation>
    <scope>NUCLEOTIDE SEQUENCE [LARGE SCALE GENOMIC DNA]</scope>
    <source>
        <strain evidence="1">RU1</strain>
    </source>
</reference>
<proteinExistence type="predicted"/>
<dbReference type="EMBL" id="LAQJ01000265">
    <property type="protein sequence ID" value="KKO18490.1"/>
    <property type="molecule type" value="Genomic_DNA"/>
</dbReference>
<sequence>MKTQASNYLYELLKKKYHTSEIVRAQIDEVKTRTRGKSAKEPMKAFRVTFQGQVIDTSFEKTLKIISRRLFHNGKIDTILTVKEKGLVEAAITATPSEIESLIQCLMKPHVVLHYKKGIEKGASNLLIIDETEQGQADACAPDYIHRNYITHAESYEKYTGRFGDYLILNGLPLTSEKLGRELRFNKIETKNKVFTTTGLKEIYVNLHFISLILKLDLEQHYLKLRIFHLQESEMKIVEEKIDDLGFFADIFNHIASTDNPLLFNKELFSDLMRLERIIENNNWKGIPAYAGYIYSASGRLNGQFKLLEECGLFLTYANCIEKFVARLTKKFMKNKPDIRSEQENLTANYHELKKLQTISKHQMLQNDYQELLNSFGKLLAYLDFLTIKDTGAAASGTQDVIQLAQKSSKKFGSLLKKCIEAVFSVTINISTKPVFRQDQVLKPEQEDIQQLIGKFSANLEKLSKLKTVSGKDAFLEAKKSVPLFTSLSHTLDELKGLIKDMERQKDIQDPLKTIFARSNKFEMLQNELNAMGILKNTQDQETAHGLLKELQGLLFDKPLKEVAYGKIINTVQSLEDFVTSRDIPAKEQNSNRGVFMQKLHQNSVFKKFVDIKAGLKNIIETETLTRRVNTFKNDFDFFSYSAKELDAFLTEIERFHEELKDTCYYQNVSEFEAMENRLNQLIKAVKDIDHRISLCTRNKDKKISKEPDVHIDYLKSSQLLKKNLEKATLLLQNQIAQIEGFMHDIESNLDRHSFIHSGVTTSVLFDQITYLLSNIDVRLIALTQSMEDMFKESVSTIFHYQVGEGFKEPQKEEMDDLMKEIDKLAIIKEYGNNT</sequence>
<dbReference type="AlphaFoldDB" id="A0A0M2US69"/>
<comment type="caution">
    <text evidence="1">The sequence shown here is derived from an EMBL/GenBank/DDBJ whole genome shotgun (WGS) entry which is preliminary data.</text>
</comment>
<evidence type="ECO:0000313" key="2">
    <source>
        <dbReference type="Proteomes" id="UP000034954"/>
    </source>
</evidence>
<gene>
    <name evidence="1" type="ORF">BROFUL_02814</name>
</gene>
<accession>A0A0M2US69</accession>
<name>A0A0M2US69_9BACT</name>